<dbReference type="OrthoDB" id="1060854at2759"/>
<evidence type="ECO:0000313" key="1">
    <source>
        <dbReference type="EMBL" id="OMH80635.1"/>
    </source>
</evidence>
<organism evidence="1 2">
    <name type="scientific">Zancudomyces culisetae</name>
    <name type="common">Gut fungus</name>
    <name type="synonym">Smittium culisetae</name>
    <dbReference type="NCBI Taxonomy" id="1213189"/>
    <lineage>
        <taxon>Eukaryota</taxon>
        <taxon>Fungi</taxon>
        <taxon>Fungi incertae sedis</taxon>
        <taxon>Zoopagomycota</taxon>
        <taxon>Kickxellomycotina</taxon>
        <taxon>Harpellomycetes</taxon>
        <taxon>Harpellales</taxon>
        <taxon>Legeriomycetaceae</taxon>
        <taxon>Zancudomyces</taxon>
    </lineage>
</organism>
<dbReference type="AlphaFoldDB" id="A0A1R1PI08"/>
<dbReference type="InterPro" id="IPR013922">
    <property type="entry name" value="Cyclin_PHO80-like"/>
</dbReference>
<protein>
    <submittedName>
        <fullName evidence="1">Uncharacterized protein</fullName>
    </submittedName>
</protein>
<sequence length="111" mass="13113">MHSQFKNCITPFNSVTIPNISINNYINRIVYFTNITSEVLLSVLIYFERIIKAVRCADSTKRCDDHLIENNELHRFSSHYEYDMHFSKGFNNSDFASIRTMCTDYYLPQLL</sequence>
<evidence type="ECO:0000313" key="2">
    <source>
        <dbReference type="Proteomes" id="UP000188320"/>
    </source>
</evidence>
<gene>
    <name evidence="1" type="ORF">AX774_g5917</name>
</gene>
<dbReference type="Pfam" id="PF08613">
    <property type="entry name" value="Cyclin"/>
    <property type="match status" value="1"/>
</dbReference>
<accession>A0A1R1PI08</accession>
<proteinExistence type="predicted"/>
<name>A0A1R1PI08_ZANCU</name>
<dbReference type="Gene3D" id="1.10.472.10">
    <property type="entry name" value="Cyclin-like"/>
    <property type="match status" value="1"/>
</dbReference>
<keyword evidence="2" id="KW-1185">Reference proteome</keyword>
<comment type="caution">
    <text evidence="1">The sequence shown here is derived from an EMBL/GenBank/DDBJ whole genome shotgun (WGS) entry which is preliminary data.</text>
</comment>
<dbReference type="EMBL" id="LSSK01001125">
    <property type="protein sequence ID" value="OMH80635.1"/>
    <property type="molecule type" value="Genomic_DNA"/>
</dbReference>
<reference evidence="2" key="1">
    <citation type="submission" date="2017-01" db="EMBL/GenBank/DDBJ databases">
        <authorList>
            <person name="Wang Y."/>
            <person name="White M."/>
            <person name="Kvist S."/>
            <person name="Moncalvo J.-M."/>
        </authorList>
    </citation>
    <scope>NUCLEOTIDE SEQUENCE [LARGE SCALE GENOMIC DNA]</scope>
    <source>
        <strain evidence="2">COL-18-3</strain>
    </source>
</reference>
<dbReference type="Proteomes" id="UP000188320">
    <property type="component" value="Unassembled WGS sequence"/>
</dbReference>
<dbReference type="GO" id="GO:0019901">
    <property type="term" value="F:protein kinase binding"/>
    <property type="evidence" value="ECO:0007669"/>
    <property type="project" value="InterPro"/>
</dbReference>